<gene>
    <name evidence="1" type="ORF">EZS28_003727</name>
</gene>
<evidence type="ECO:0000313" key="1">
    <source>
        <dbReference type="EMBL" id="KAA6400744.1"/>
    </source>
</evidence>
<protein>
    <submittedName>
        <fullName evidence="1">Uncharacterized protein</fullName>
    </submittedName>
</protein>
<sequence>MSFFANQWKLDEHGTFITSAFGDSNDYIAFEHLSTDNFLSLREEQAAKAAQFVKERSEDAINGKMKMNFVSAKKSD</sequence>
<dbReference type="Proteomes" id="UP000324800">
    <property type="component" value="Unassembled WGS sequence"/>
</dbReference>
<accession>A0A5J4X0I4</accession>
<organism evidence="1 2">
    <name type="scientific">Streblomastix strix</name>
    <dbReference type="NCBI Taxonomy" id="222440"/>
    <lineage>
        <taxon>Eukaryota</taxon>
        <taxon>Metamonada</taxon>
        <taxon>Preaxostyla</taxon>
        <taxon>Oxymonadida</taxon>
        <taxon>Streblomastigidae</taxon>
        <taxon>Streblomastix</taxon>
    </lineage>
</organism>
<comment type="caution">
    <text evidence="1">The sequence shown here is derived from an EMBL/GenBank/DDBJ whole genome shotgun (WGS) entry which is preliminary data.</text>
</comment>
<reference evidence="1 2" key="1">
    <citation type="submission" date="2019-03" db="EMBL/GenBank/DDBJ databases">
        <title>Single cell metagenomics reveals metabolic interactions within the superorganism composed of flagellate Streblomastix strix and complex community of Bacteroidetes bacteria on its surface.</title>
        <authorList>
            <person name="Treitli S.C."/>
            <person name="Kolisko M."/>
            <person name="Husnik F."/>
            <person name="Keeling P."/>
            <person name="Hampl V."/>
        </authorList>
    </citation>
    <scope>NUCLEOTIDE SEQUENCE [LARGE SCALE GENOMIC DNA]</scope>
    <source>
        <strain evidence="1">ST1C</strain>
    </source>
</reference>
<dbReference type="AlphaFoldDB" id="A0A5J4X0I4"/>
<proteinExistence type="predicted"/>
<name>A0A5J4X0I4_9EUKA</name>
<evidence type="ECO:0000313" key="2">
    <source>
        <dbReference type="Proteomes" id="UP000324800"/>
    </source>
</evidence>
<dbReference type="EMBL" id="SNRW01000508">
    <property type="protein sequence ID" value="KAA6400744.1"/>
    <property type="molecule type" value="Genomic_DNA"/>
</dbReference>